<evidence type="ECO:0000256" key="1">
    <source>
        <dbReference type="SAM" id="MobiDB-lite"/>
    </source>
</evidence>
<proteinExistence type="predicted"/>
<protein>
    <recommendedName>
        <fullName evidence="5">Metalloprotease</fullName>
    </recommendedName>
</protein>
<evidence type="ECO:0008006" key="5">
    <source>
        <dbReference type="Google" id="ProtNLM"/>
    </source>
</evidence>
<accession>A0AAE3G650</accession>
<keyword evidence="4" id="KW-1185">Reference proteome</keyword>
<dbReference type="PROSITE" id="PS51257">
    <property type="entry name" value="PROKAR_LIPOPROTEIN"/>
    <property type="match status" value="1"/>
</dbReference>
<comment type="caution">
    <text evidence="3">The sequence shown here is derived from an EMBL/GenBank/DDBJ whole genome shotgun (WGS) entry which is preliminary data.</text>
</comment>
<name>A0AAE3G650_9GAMM</name>
<keyword evidence="2" id="KW-0732">Signal</keyword>
<feature type="compositionally biased region" description="Gly residues" evidence="1">
    <location>
        <begin position="40"/>
        <end position="49"/>
    </location>
</feature>
<gene>
    <name evidence="3" type="ORF">J2T57_001694</name>
</gene>
<organism evidence="3 4">
    <name type="scientific">Natronocella acetinitrilica</name>
    <dbReference type="NCBI Taxonomy" id="414046"/>
    <lineage>
        <taxon>Bacteria</taxon>
        <taxon>Pseudomonadati</taxon>
        <taxon>Pseudomonadota</taxon>
        <taxon>Gammaproteobacteria</taxon>
        <taxon>Chromatiales</taxon>
        <taxon>Ectothiorhodospiraceae</taxon>
        <taxon>Natronocella</taxon>
    </lineage>
</organism>
<dbReference type="Proteomes" id="UP001205843">
    <property type="component" value="Unassembled WGS sequence"/>
</dbReference>
<feature type="chain" id="PRO_5042119879" description="Metalloprotease" evidence="2">
    <location>
        <begin position="27"/>
        <end position="272"/>
    </location>
</feature>
<feature type="signal peptide" evidence="2">
    <location>
        <begin position="1"/>
        <end position="26"/>
    </location>
</feature>
<dbReference type="RefSeq" id="WP_253476705.1">
    <property type="nucleotide sequence ID" value="NZ_JALJXV010000003.1"/>
</dbReference>
<feature type="region of interest" description="Disordered" evidence="1">
    <location>
        <begin position="27"/>
        <end position="49"/>
    </location>
</feature>
<evidence type="ECO:0000256" key="2">
    <source>
        <dbReference type="SAM" id="SignalP"/>
    </source>
</evidence>
<sequence length="272" mass="29139">MDHKRRQVLALIATVVAATSTSCLHAAWPGGARPGSSPDSGGGGRRSGGRGGLAGQAFCGFSGANSQADLRAQLQLLDSTGDWRLDQGMSVEYQALNSAFGRRPWFSMFNDAGSPNALASAAPIFGGDGTVLFGRELMASEFRHLGNAALTAIAGIMAHEWAHIVQFSTERQRFRNGARMELHADFLAGWYMGMKYNVSQHLTGYGGDISPLANTLFRLGGTSFHVEHSHGRSDQRVDAMLGGFMDSTQARNGSVRRAYSNGLRTADQLLRS</sequence>
<feature type="compositionally biased region" description="Low complexity" evidence="1">
    <location>
        <begin position="29"/>
        <end position="39"/>
    </location>
</feature>
<dbReference type="EMBL" id="JALJXV010000003">
    <property type="protein sequence ID" value="MCP1674592.1"/>
    <property type="molecule type" value="Genomic_DNA"/>
</dbReference>
<evidence type="ECO:0000313" key="4">
    <source>
        <dbReference type="Proteomes" id="UP001205843"/>
    </source>
</evidence>
<dbReference type="AlphaFoldDB" id="A0AAE3G650"/>
<reference evidence="3" key="1">
    <citation type="submission" date="2022-03" db="EMBL/GenBank/DDBJ databases">
        <title>Genomic Encyclopedia of Type Strains, Phase III (KMG-III): the genomes of soil and plant-associated and newly described type strains.</title>
        <authorList>
            <person name="Whitman W."/>
        </authorList>
    </citation>
    <scope>NUCLEOTIDE SEQUENCE</scope>
    <source>
        <strain evidence="3">ANL 6-2</strain>
    </source>
</reference>
<evidence type="ECO:0000313" key="3">
    <source>
        <dbReference type="EMBL" id="MCP1674592.1"/>
    </source>
</evidence>